<dbReference type="Pfam" id="PF22765">
    <property type="entry name" value="DUF7010"/>
    <property type="match status" value="1"/>
</dbReference>
<sequence>MFYSVSRVSEGWPKTAKKADRPVYSPRVTSTSPATPPTPSATDAECLALTRNLRRRGTLVLSVFALVWAVAAASGTGSATDVAPLGIEVAALVLTAAAIYLGYRKDARPSPRTVSLPANWARGVGIVNSVELVAIFAVIAVSNASGHPEAVPAGIALVVGLHFFPLARLYDQWQYRWTAALLTAVAVAGFVLVAAGLASETVRIVVGLGSAVVLWASSYHLAVRG</sequence>
<keyword evidence="2" id="KW-1133">Transmembrane helix</keyword>
<gene>
    <name evidence="3" type="ORF">SCNRRL3882_4605</name>
</gene>
<protein>
    <submittedName>
        <fullName evidence="3">Uncharacterized protein</fullName>
    </submittedName>
</protein>
<feature type="transmembrane region" description="Helical" evidence="2">
    <location>
        <begin position="150"/>
        <end position="170"/>
    </location>
</feature>
<keyword evidence="4" id="KW-1185">Reference proteome</keyword>
<evidence type="ECO:0000313" key="4">
    <source>
        <dbReference type="Proteomes" id="UP000235464"/>
    </source>
</evidence>
<feature type="transmembrane region" description="Helical" evidence="2">
    <location>
        <begin position="177"/>
        <end position="198"/>
    </location>
</feature>
<keyword evidence="2" id="KW-0812">Transmembrane</keyword>
<feature type="transmembrane region" description="Helical" evidence="2">
    <location>
        <begin position="124"/>
        <end position="144"/>
    </location>
</feature>
<reference evidence="4" key="1">
    <citation type="submission" date="2017-11" db="EMBL/GenBank/DDBJ databases">
        <authorList>
            <person name="Wibberg D."/>
        </authorList>
    </citation>
    <scope>NUCLEOTIDE SEQUENCE [LARGE SCALE GENOMIC DNA]</scope>
</reference>
<feature type="transmembrane region" description="Helical" evidence="2">
    <location>
        <begin position="85"/>
        <end position="103"/>
    </location>
</feature>
<feature type="transmembrane region" description="Helical" evidence="2">
    <location>
        <begin position="59"/>
        <end position="79"/>
    </location>
</feature>
<organism evidence="3 4">
    <name type="scientific">Streptomyces chartreusis NRRL 3882</name>
    <dbReference type="NCBI Taxonomy" id="1079985"/>
    <lineage>
        <taxon>Bacteria</taxon>
        <taxon>Bacillati</taxon>
        <taxon>Actinomycetota</taxon>
        <taxon>Actinomycetes</taxon>
        <taxon>Kitasatosporales</taxon>
        <taxon>Streptomycetaceae</taxon>
        <taxon>Streptomyces</taxon>
    </lineage>
</organism>
<evidence type="ECO:0000313" key="3">
    <source>
        <dbReference type="EMBL" id="SOR81153.1"/>
    </source>
</evidence>
<evidence type="ECO:0000256" key="2">
    <source>
        <dbReference type="SAM" id="Phobius"/>
    </source>
</evidence>
<name>A0A2N9BCU5_STRCX</name>
<dbReference type="EMBL" id="LT963352">
    <property type="protein sequence ID" value="SOR81153.1"/>
    <property type="molecule type" value="Genomic_DNA"/>
</dbReference>
<accession>A0A2N9BCU5</accession>
<keyword evidence="2" id="KW-0472">Membrane</keyword>
<feature type="transmembrane region" description="Helical" evidence="2">
    <location>
        <begin position="204"/>
        <end position="223"/>
    </location>
</feature>
<dbReference type="Proteomes" id="UP000235464">
    <property type="component" value="Chromosome I"/>
</dbReference>
<proteinExistence type="predicted"/>
<dbReference type="AlphaFoldDB" id="A0A2N9BCU5"/>
<evidence type="ECO:0000256" key="1">
    <source>
        <dbReference type="SAM" id="MobiDB-lite"/>
    </source>
</evidence>
<feature type="region of interest" description="Disordered" evidence="1">
    <location>
        <begin position="19"/>
        <end position="42"/>
    </location>
</feature>
<dbReference type="InterPro" id="IPR053824">
    <property type="entry name" value="DUF7010"/>
</dbReference>